<dbReference type="GO" id="GO:0003676">
    <property type="term" value="F:nucleic acid binding"/>
    <property type="evidence" value="ECO:0007669"/>
    <property type="project" value="InterPro"/>
</dbReference>
<name>A0A7R9F4U8_9NEOP</name>
<dbReference type="GO" id="GO:0016787">
    <property type="term" value="F:hydrolase activity"/>
    <property type="evidence" value="ECO:0007669"/>
    <property type="project" value="UniProtKB-KW"/>
</dbReference>
<dbReference type="Pfam" id="PF00270">
    <property type="entry name" value="DEAD"/>
    <property type="match status" value="1"/>
</dbReference>
<feature type="compositionally biased region" description="Basic and acidic residues" evidence="7">
    <location>
        <begin position="101"/>
        <end position="111"/>
    </location>
</feature>
<evidence type="ECO:0000256" key="5">
    <source>
        <dbReference type="ARBA" id="ARBA00022840"/>
    </source>
</evidence>
<accession>A0A7R9F4U8</accession>
<evidence type="ECO:0000313" key="9">
    <source>
        <dbReference type="EMBL" id="CAD7447027.1"/>
    </source>
</evidence>
<dbReference type="EMBL" id="OD568485">
    <property type="protein sequence ID" value="CAD7447027.1"/>
    <property type="molecule type" value="Genomic_DNA"/>
</dbReference>
<evidence type="ECO:0000256" key="2">
    <source>
        <dbReference type="ARBA" id="ARBA00022741"/>
    </source>
</evidence>
<evidence type="ECO:0000256" key="7">
    <source>
        <dbReference type="SAM" id="MobiDB-lite"/>
    </source>
</evidence>
<dbReference type="GO" id="GO:0003724">
    <property type="term" value="F:RNA helicase activity"/>
    <property type="evidence" value="ECO:0007669"/>
    <property type="project" value="UniProtKB-EC"/>
</dbReference>
<evidence type="ECO:0000256" key="6">
    <source>
        <dbReference type="PROSITE-ProRule" id="PRU00552"/>
    </source>
</evidence>
<feature type="short sequence motif" description="Q motif" evidence="6">
    <location>
        <begin position="205"/>
        <end position="233"/>
    </location>
</feature>
<evidence type="ECO:0000259" key="8">
    <source>
        <dbReference type="PROSITE" id="PS51195"/>
    </source>
</evidence>
<keyword evidence="3" id="KW-0378">Hydrolase</keyword>
<gene>
    <name evidence="9" type="ORF">TBIB3V08_LOCUS9344</name>
</gene>
<keyword evidence="4" id="KW-0347">Helicase</keyword>
<evidence type="ECO:0000256" key="3">
    <source>
        <dbReference type="ARBA" id="ARBA00022801"/>
    </source>
</evidence>
<feature type="region of interest" description="Disordered" evidence="7">
    <location>
        <begin position="24"/>
        <end position="178"/>
    </location>
</feature>
<organism evidence="9">
    <name type="scientific">Timema bartmani</name>
    <dbReference type="NCBI Taxonomy" id="61472"/>
    <lineage>
        <taxon>Eukaryota</taxon>
        <taxon>Metazoa</taxon>
        <taxon>Ecdysozoa</taxon>
        <taxon>Arthropoda</taxon>
        <taxon>Hexapoda</taxon>
        <taxon>Insecta</taxon>
        <taxon>Pterygota</taxon>
        <taxon>Neoptera</taxon>
        <taxon>Polyneoptera</taxon>
        <taxon>Phasmatodea</taxon>
        <taxon>Timematodea</taxon>
        <taxon>Timematoidea</taxon>
        <taxon>Timematidae</taxon>
        <taxon>Timema</taxon>
    </lineage>
</organism>
<keyword evidence="5" id="KW-0067">ATP-binding</keyword>
<dbReference type="Gene3D" id="3.40.50.300">
    <property type="entry name" value="P-loop containing nucleotide triphosphate hydrolases"/>
    <property type="match status" value="1"/>
</dbReference>
<feature type="compositionally biased region" description="Gly residues" evidence="7">
    <location>
        <begin position="86"/>
        <end position="99"/>
    </location>
</feature>
<sequence>MGDEWDDGDSGPVISEFAFIDRGRSLGRGRGFVPQTISTVGKSNDDDEWNESSDVTPSYANNNFNDYGGRGFGGRRGHNRDDNEGGDGGGGGGFGGRRGGYNRDDGDDGGRRGRGGGRGGSRGGRNDDGENGGGFRSRRKDDENDGGDDDGEKKDEKPREMYIPPEPTENEEEMFGDGITSGINFNKYDSIQVKVTGENKPEPIETFEAAGLRQFVLDNVKKSGYLKPTPVQRYALPIVMAGRDLMACAQTGSGKTVSTYS</sequence>
<dbReference type="EC" id="3.6.4.13" evidence="1"/>
<proteinExistence type="predicted"/>
<dbReference type="InterPro" id="IPR027417">
    <property type="entry name" value="P-loop_NTPase"/>
</dbReference>
<dbReference type="PANTHER" id="PTHR47958">
    <property type="entry name" value="ATP-DEPENDENT RNA HELICASE DBP3"/>
    <property type="match status" value="1"/>
</dbReference>
<evidence type="ECO:0000256" key="1">
    <source>
        <dbReference type="ARBA" id="ARBA00012552"/>
    </source>
</evidence>
<reference evidence="9" key="1">
    <citation type="submission" date="2020-11" db="EMBL/GenBank/DDBJ databases">
        <authorList>
            <person name="Tran Van P."/>
        </authorList>
    </citation>
    <scope>NUCLEOTIDE SEQUENCE</scope>
</reference>
<dbReference type="SUPFAM" id="SSF52540">
    <property type="entry name" value="P-loop containing nucleoside triphosphate hydrolases"/>
    <property type="match status" value="1"/>
</dbReference>
<evidence type="ECO:0000256" key="4">
    <source>
        <dbReference type="ARBA" id="ARBA00022806"/>
    </source>
</evidence>
<protein>
    <recommendedName>
        <fullName evidence="1">RNA helicase</fullName>
        <ecNumber evidence="1">3.6.4.13</ecNumber>
    </recommendedName>
</protein>
<feature type="domain" description="DEAD-box RNA helicase Q" evidence="8">
    <location>
        <begin position="205"/>
        <end position="233"/>
    </location>
</feature>
<dbReference type="GO" id="GO:0010468">
    <property type="term" value="P:regulation of gene expression"/>
    <property type="evidence" value="ECO:0007669"/>
    <property type="project" value="UniProtKB-ARBA"/>
</dbReference>
<dbReference type="PROSITE" id="PS51195">
    <property type="entry name" value="Q_MOTIF"/>
    <property type="match status" value="1"/>
</dbReference>
<keyword evidence="2" id="KW-0547">Nucleotide-binding</keyword>
<dbReference type="AlphaFoldDB" id="A0A7R9F4U8"/>
<dbReference type="InterPro" id="IPR014014">
    <property type="entry name" value="RNA_helicase_DEAD_Q_motif"/>
</dbReference>
<dbReference type="GO" id="GO:0005524">
    <property type="term" value="F:ATP binding"/>
    <property type="evidence" value="ECO:0007669"/>
    <property type="project" value="UniProtKB-KW"/>
</dbReference>
<feature type="compositionally biased region" description="Basic and acidic residues" evidence="7">
    <location>
        <begin position="151"/>
        <end position="160"/>
    </location>
</feature>
<dbReference type="InterPro" id="IPR011545">
    <property type="entry name" value="DEAD/DEAH_box_helicase_dom"/>
</dbReference>